<dbReference type="RefSeq" id="XP_070917063.1">
    <property type="nucleotide sequence ID" value="XM_071060962.1"/>
</dbReference>
<protein>
    <submittedName>
        <fullName evidence="2">Uncharacterized protein</fullName>
    </submittedName>
</protein>
<evidence type="ECO:0000256" key="1">
    <source>
        <dbReference type="SAM" id="MobiDB-lite"/>
    </source>
</evidence>
<evidence type="ECO:0000313" key="3">
    <source>
        <dbReference type="Proteomes" id="UP001628179"/>
    </source>
</evidence>
<dbReference type="Proteomes" id="UP001628179">
    <property type="component" value="Unassembled WGS sequence"/>
</dbReference>
<reference evidence="2 3" key="1">
    <citation type="submission" date="2024-09" db="EMBL/GenBank/DDBJ databases">
        <title>Itraconazole resistance in Madurella fahalii resulting from another homologue of gene encoding cytochrome P450 14-alpha sterol demethylase (CYP51).</title>
        <authorList>
            <person name="Yoshioka I."/>
            <person name="Fahal A.H."/>
            <person name="Kaneko S."/>
            <person name="Yaguchi T."/>
        </authorList>
    </citation>
    <scope>NUCLEOTIDE SEQUENCE [LARGE SCALE GENOMIC DNA]</scope>
    <source>
        <strain evidence="2 3">IFM 68171</strain>
    </source>
</reference>
<keyword evidence="3" id="KW-1185">Reference proteome</keyword>
<comment type="caution">
    <text evidence="2">The sequence shown here is derived from an EMBL/GenBank/DDBJ whole genome shotgun (WGS) entry which is preliminary data.</text>
</comment>
<accession>A0ABQ0GC37</accession>
<evidence type="ECO:0000313" key="2">
    <source>
        <dbReference type="EMBL" id="GAB1315332.1"/>
    </source>
</evidence>
<sequence length="72" mass="7560">MDDIAQPGTVLGPERFESQTSNTPLLSSEAAETGNKAGRINLKMELGLLPLLLLYLANGFDTGNVGNAQTQG</sequence>
<organism evidence="2 3">
    <name type="scientific">Madurella fahalii</name>
    <dbReference type="NCBI Taxonomy" id="1157608"/>
    <lineage>
        <taxon>Eukaryota</taxon>
        <taxon>Fungi</taxon>
        <taxon>Dikarya</taxon>
        <taxon>Ascomycota</taxon>
        <taxon>Pezizomycotina</taxon>
        <taxon>Sordariomycetes</taxon>
        <taxon>Sordariomycetidae</taxon>
        <taxon>Sordariales</taxon>
        <taxon>Sordariales incertae sedis</taxon>
        <taxon>Madurella</taxon>
    </lineage>
</organism>
<dbReference type="GeneID" id="98176285"/>
<gene>
    <name evidence="2" type="ORF">MFIFM68171_05542</name>
</gene>
<feature type="region of interest" description="Disordered" evidence="1">
    <location>
        <begin position="1"/>
        <end position="29"/>
    </location>
</feature>
<proteinExistence type="predicted"/>
<name>A0ABQ0GC37_9PEZI</name>
<dbReference type="EMBL" id="BAAFSV010000003">
    <property type="protein sequence ID" value="GAB1315332.1"/>
    <property type="molecule type" value="Genomic_DNA"/>
</dbReference>